<evidence type="ECO:0000313" key="1">
    <source>
        <dbReference type="EMBL" id="CAE6513026.1"/>
    </source>
</evidence>
<evidence type="ECO:0000313" key="2">
    <source>
        <dbReference type="Proteomes" id="UP000663831"/>
    </source>
</evidence>
<name>A0A8H3D3V3_9AGAM</name>
<dbReference type="EMBL" id="CAJMWV010005576">
    <property type="protein sequence ID" value="CAE6513026.1"/>
    <property type="molecule type" value="Genomic_DNA"/>
</dbReference>
<dbReference type="Proteomes" id="UP000663831">
    <property type="component" value="Unassembled WGS sequence"/>
</dbReference>
<gene>
    <name evidence="1" type="ORF">RDB_LOCUS133930</name>
</gene>
<organism evidence="1 2">
    <name type="scientific">Rhizoctonia solani</name>
    <dbReference type="NCBI Taxonomy" id="456999"/>
    <lineage>
        <taxon>Eukaryota</taxon>
        <taxon>Fungi</taxon>
        <taxon>Dikarya</taxon>
        <taxon>Basidiomycota</taxon>
        <taxon>Agaricomycotina</taxon>
        <taxon>Agaricomycetes</taxon>
        <taxon>Cantharellales</taxon>
        <taxon>Ceratobasidiaceae</taxon>
        <taxon>Rhizoctonia</taxon>
    </lineage>
</organism>
<accession>A0A8H3D3V3</accession>
<protein>
    <recommendedName>
        <fullName evidence="3">MYND-type domain-containing protein</fullName>
    </recommendedName>
</protein>
<dbReference type="AlphaFoldDB" id="A0A8H3D3V3"/>
<reference evidence="1" key="1">
    <citation type="submission" date="2021-01" db="EMBL/GenBank/DDBJ databases">
        <authorList>
            <person name="Kaushik A."/>
        </authorList>
    </citation>
    <scope>NUCLEOTIDE SEQUENCE</scope>
    <source>
        <strain evidence="1">AG3-1AP</strain>
    </source>
</reference>
<comment type="caution">
    <text evidence="1">The sequence shown here is derived from an EMBL/GenBank/DDBJ whole genome shotgun (WGS) entry which is preliminary data.</text>
</comment>
<evidence type="ECO:0008006" key="3">
    <source>
        <dbReference type="Google" id="ProtNLM"/>
    </source>
</evidence>
<proteinExistence type="predicted"/>
<sequence>MKIGQPQSGFSYLSDELVIHVLHGCHFRQILLFAATSKRNHSIVTSSISLQLQIELESSELEIASVGSRERGLTYLQIRDDLFRYHEAWRHLELGGPIERIPKQKPVTWQLREGNYVVAFQSKPGSHLGFDSLQIIPLGSFEALDLVTLDNDFQELAVDVAQDLAVLGKWHRDLQSSWQGATQLDIVIASIRTGLPHPLAQMPTFRIQVDFDYDSFAVNVTLDVMLDILAVEIEDSKEQKFEVMVWNWNSGQFLIRIGSEFGSASLSHFDNTHLGLLQSGPGVDRQGRYLRRVSLSLYRIPSRAYEESPPGNCFCASLYACALPIVTFLFPELDESHQVLSAGYLLDPVPGQILPLDNTTLAHSSAVTFTINLTLQPMKWEDGGPIDYRIFLSARHLRRYLPECASENQTTVVCWDLWGTKATRWFCWNNPNNYDIEWALWTYASRFALVNTNPHSMLHDLSIVDFAPRTARDVPDISLTLHQTSEYKKEMERIVTEGKGLISPYAKDAFQEETFPPVFVDTIENHVPTILNEGFAKPVESCLPYRVVTRPRFLPTCEDWSIDGSHIIGLYVDTLGKNQANITCAPILFSALQHRSVLPMSFPPADVPHVLWGREYPSYCLSYDNESVAVPLLPEKEPRSRVNTLDTINLIYALGSVCASGMTSGEYVTSRITLPMLVDVFEMTKVPQHLGYMAESPFISGCVSLMSSVLPSFFRYEYGYICFRILVIALNACLLKQSNCLDETIERMSVAPTSQRFSIFWDASALLTYQREKEDKHLESVVLAQIFDKSVLDRLLQLLNDDRKMLLLVLKRTSSIALSGLLFTLFRRLVGTDAPYGYDENPDRFKNIILPYSRILWRYLLLPRVSDAEDMVIIHLHNLSSSYARLNDDKAVDVEDARNILQEFNERLGASERISVVYGTTLIRFVAPLVCPGCESLVPTTFKLSIKTLWGSLLSGKEDKEVARYMVSGFLLYLRDIIEALKPRYFTHQPWIWQVVDHVVKEDLVDLALRAMLTAPCFNVKQLDHHESQLLSAAIEFMMALKNLAPHPDFSIRFYDSGILGDWCKYYFYFRVYGTENTALDSDNPKAKDALSPNWACGEIVAGVMEAIMGTRWRDFLCEMAGSCDNPRCPWPVNSRFFCMDCIDLIYCGAECLTADWTHAWGPHRAVCQHQVFQNPDSRNRYHQVVHLPEGIQQGFSPDAKNVLAGAVADYVRTKGSRPKQSNLHGLLIGTNNRVSEFKLDPKVGFSDSVF</sequence>